<dbReference type="STRING" id="561720.SAMN06275492_13518"/>
<dbReference type="EMBL" id="FXBB01000035">
    <property type="protein sequence ID" value="SMG44255.1"/>
    <property type="molecule type" value="Genomic_DNA"/>
</dbReference>
<gene>
    <name evidence="1" type="ORF">SAMN06275492_13518</name>
</gene>
<reference evidence="2" key="1">
    <citation type="submission" date="2017-04" db="EMBL/GenBank/DDBJ databases">
        <authorList>
            <person name="Varghese N."/>
            <person name="Submissions S."/>
        </authorList>
    </citation>
    <scope>NUCLEOTIDE SEQUENCE [LARGE SCALE GENOMIC DNA]</scope>
    <source>
        <strain evidence="2">USBA 82</strain>
    </source>
</reference>
<keyword evidence="2" id="KW-1185">Reference proteome</keyword>
<name>A0A1X7KRT0_9BACT</name>
<evidence type="ECO:0000313" key="1">
    <source>
        <dbReference type="EMBL" id="SMG44255.1"/>
    </source>
</evidence>
<protein>
    <submittedName>
        <fullName evidence="1">Uncharacterized protein</fullName>
    </submittedName>
</protein>
<dbReference type="Proteomes" id="UP000193355">
    <property type="component" value="Unassembled WGS sequence"/>
</dbReference>
<sequence>MPNEKLLRFGRAGHFWQDCGLLGLWSMLKDICQGDVKLSLDSEGLSLEGEPSLMESALMAAYDRLVARYYDVSTQKQRDNKEGYNFYLDTKTETFVPFPKKKTYGIAQMVYDNPPSASVTQVGWKKGKAGDLPDSLAQLQPSLDRFLDQQGLKPTGKNLLLDGPNEIRPKAELFMSEEGKKGKNVCALCGGRTSKAVDVKSTVFPLLGGNSAGLSFNPEGGKPDKACWKCAFTGLFTPAVGLFRSSGGMLFAYFPFSSSMEALKEFLPSMKAMKDEDPNGYYNFDIRLGDYFSRESEMTLAFLHHLYVTLKNHRGEDDPLEIDELLDLVSSQGDLGFYVLAADPHTQPKGIKSLWPFTDTRWIFRLFDCLEKEGKDLKKVMALLVDWDAKKDKTLIRDRICRAMLNGRSILEATERLVYHLFGGKDRAYIAPLVDFVVFYEKNGRRTVGMKDEYREAAVRLGKRIGSIAGSNDREKGEKRGRSCLYSLRRSRSMVTFMEQLNRLQFRMAGGLVIPPDIYGGALSEANFQEFKQYCMICALNSYFAAQSSKQGNNTQEVL</sequence>
<proteinExistence type="predicted"/>
<evidence type="ECO:0000313" key="2">
    <source>
        <dbReference type="Proteomes" id="UP000193355"/>
    </source>
</evidence>
<dbReference type="AlphaFoldDB" id="A0A1X7KRT0"/>
<accession>A0A1X7KRT0</accession>
<organism evidence="1 2">
    <name type="scientific">Dethiosulfovibrio salsuginis</name>
    <dbReference type="NCBI Taxonomy" id="561720"/>
    <lineage>
        <taxon>Bacteria</taxon>
        <taxon>Thermotogati</taxon>
        <taxon>Synergistota</taxon>
        <taxon>Synergistia</taxon>
        <taxon>Synergistales</taxon>
        <taxon>Dethiosulfovibrionaceae</taxon>
        <taxon>Dethiosulfovibrio</taxon>
    </lineage>
</organism>